<keyword evidence="2" id="KW-0472">Membrane</keyword>
<keyword evidence="4" id="KW-1185">Reference proteome</keyword>
<feature type="transmembrane region" description="Helical" evidence="2">
    <location>
        <begin position="41"/>
        <end position="60"/>
    </location>
</feature>
<name>A0ABU9D5Y4_9NOCA</name>
<keyword evidence="2" id="KW-1133">Transmembrane helix</keyword>
<comment type="caution">
    <text evidence="3">The sequence shown here is derived from an EMBL/GenBank/DDBJ whole genome shotgun (WGS) entry which is preliminary data.</text>
</comment>
<dbReference type="EMBL" id="JBBPCN010000001">
    <property type="protein sequence ID" value="MEK8074085.1"/>
    <property type="molecule type" value="Genomic_DNA"/>
</dbReference>
<organism evidence="3 4">
    <name type="scientific">Rhodococcus navarretei</name>
    <dbReference type="NCBI Taxonomy" id="3128981"/>
    <lineage>
        <taxon>Bacteria</taxon>
        <taxon>Bacillati</taxon>
        <taxon>Actinomycetota</taxon>
        <taxon>Actinomycetes</taxon>
        <taxon>Mycobacteriales</taxon>
        <taxon>Nocardiaceae</taxon>
        <taxon>Rhodococcus</taxon>
    </lineage>
</organism>
<keyword evidence="2" id="KW-0812">Transmembrane</keyword>
<gene>
    <name evidence="3" type="ORF">AABD04_24830</name>
</gene>
<dbReference type="Proteomes" id="UP001456513">
    <property type="component" value="Unassembled WGS sequence"/>
</dbReference>
<sequence>MHRPPSIFDDTRDHLTTDVLLTAGIIGSGVYVTTMAQGSTTWSFLSGFLAATMLLGATALSHPGTLFERSDGRPNPTAAEPDLTLEP</sequence>
<dbReference type="RefSeq" id="WP_341442881.1">
    <property type="nucleotide sequence ID" value="NZ_JBBPCN010000001.1"/>
</dbReference>
<accession>A0ABU9D5Y4</accession>
<protein>
    <submittedName>
        <fullName evidence="3">Uncharacterized protein</fullName>
    </submittedName>
</protein>
<feature type="region of interest" description="Disordered" evidence="1">
    <location>
        <begin position="64"/>
        <end position="87"/>
    </location>
</feature>
<evidence type="ECO:0000313" key="3">
    <source>
        <dbReference type="EMBL" id="MEK8074085.1"/>
    </source>
</evidence>
<evidence type="ECO:0000256" key="2">
    <source>
        <dbReference type="SAM" id="Phobius"/>
    </source>
</evidence>
<evidence type="ECO:0000256" key="1">
    <source>
        <dbReference type="SAM" id="MobiDB-lite"/>
    </source>
</evidence>
<evidence type="ECO:0000313" key="4">
    <source>
        <dbReference type="Proteomes" id="UP001456513"/>
    </source>
</evidence>
<reference evidence="3 4" key="1">
    <citation type="submission" date="2024-03" db="EMBL/GenBank/DDBJ databases">
        <title>Rhodococcus navarretei sp. nov. and Pseudarthrobacter quantumdoti sp. nov., two new species with the ability to biosynthesize Quantum Dots isolated from soil samples at Union Glacier, Antarctica.</title>
        <authorList>
            <person name="Vargas M."/>
        </authorList>
    </citation>
    <scope>NUCLEOTIDE SEQUENCE [LARGE SCALE GENOMIC DNA]</scope>
    <source>
        <strain evidence="3 4">EXRC-4A-4</strain>
    </source>
</reference>
<proteinExistence type="predicted"/>